<name>A0A437GYC2_9SPHN</name>
<accession>A0A437GYC2</accession>
<proteinExistence type="predicted"/>
<evidence type="ECO:0000313" key="3">
    <source>
        <dbReference type="Proteomes" id="UP000283003"/>
    </source>
</evidence>
<sequence>MIGSWIFLALLAWFDPFGIGRHRYEQSVREPEITLVTPKPGIALPKSVWLSGDGYGARFAMGNIADAPVRYGTEDQLMRSSFATGGPQSLTEAMALPEQAIITDVAPAVRVVPLISGGYDQWQGGDEQLRVFDLPEPADTELRGPKEGRIVLARGCLRLGNGAGQLVVLGPRANSVFVDDEGWLTVGGLSGMQSLRVGEPGMIGVNPLPNSPALQPALAALRIQCGGYEGIVVIDTIARTPVCDLTEEQAAQNRAALSVQQRELTDRMTQMRESQVSACMAQGKTRLSCQRSIPPMPPPPGMSPDQGQILHRGRAPGDMCIPQGQVPVGKWSRDQPS</sequence>
<protein>
    <submittedName>
        <fullName evidence="2">Uncharacterized protein</fullName>
    </submittedName>
</protein>
<gene>
    <name evidence="2" type="ORF">EKN06_07030</name>
</gene>
<comment type="caution">
    <text evidence="2">The sequence shown here is derived from an EMBL/GenBank/DDBJ whole genome shotgun (WGS) entry which is preliminary data.</text>
</comment>
<dbReference type="AlphaFoldDB" id="A0A437GYC2"/>
<evidence type="ECO:0000256" key="1">
    <source>
        <dbReference type="SAM" id="MobiDB-lite"/>
    </source>
</evidence>
<organism evidence="2 3">
    <name type="scientific">Croceicoccus ponticola</name>
    <dbReference type="NCBI Taxonomy" id="2217664"/>
    <lineage>
        <taxon>Bacteria</taxon>
        <taxon>Pseudomonadati</taxon>
        <taxon>Pseudomonadota</taxon>
        <taxon>Alphaproteobacteria</taxon>
        <taxon>Sphingomonadales</taxon>
        <taxon>Erythrobacteraceae</taxon>
        <taxon>Croceicoccus</taxon>
    </lineage>
</organism>
<dbReference type="EMBL" id="RXOL01000002">
    <property type="protein sequence ID" value="RVQ67684.1"/>
    <property type="molecule type" value="Genomic_DNA"/>
</dbReference>
<reference evidence="2 3" key="1">
    <citation type="submission" date="2018-12" db="EMBL/GenBank/DDBJ databases">
        <title>Croceicoccus ponticola sp. nov., a lipolytic bacterium isolated from seawater.</title>
        <authorList>
            <person name="Yoon J.-H."/>
        </authorList>
    </citation>
    <scope>NUCLEOTIDE SEQUENCE [LARGE SCALE GENOMIC DNA]</scope>
    <source>
        <strain evidence="2 3">GM-16</strain>
    </source>
</reference>
<dbReference type="Proteomes" id="UP000283003">
    <property type="component" value="Unassembled WGS sequence"/>
</dbReference>
<keyword evidence="3" id="KW-1185">Reference proteome</keyword>
<feature type="region of interest" description="Disordered" evidence="1">
    <location>
        <begin position="293"/>
        <end position="337"/>
    </location>
</feature>
<evidence type="ECO:0000313" key="2">
    <source>
        <dbReference type="EMBL" id="RVQ67684.1"/>
    </source>
</evidence>